<evidence type="ECO:0000313" key="1">
    <source>
        <dbReference type="EMBL" id="EHC93562.1"/>
    </source>
</evidence>
<protein>
    <submittedName>
        <fullName evidence="1">Uncharacterized protein</fullName>
    </submittedName>
</protein>
<reference evidence="1 2" key="1">
    <citation type="journal article" date="2011" name="BMC Genomics">
        <title>Genome sequencing reveals diversification of virulence factor content and possible host adaptation in distinct subpopulations of Salmonella enterica.</title>
        <authorList>
            <person name="den Bakker H.C."/>
            <person name="Moreno Switt A.I."/>
            <person name="Govoni G."/>
            <person name="Cummings C.A."/>
            <person name="Ranieri M.L."/>
            <person name="Degoricija L."/>
            <person name="Hoelzer K."/>
            <person name="Rodriguez-Rivera L.D."/>
            <person name="Brown S."/>
            <person name="Bolchacova E."/>
            <person name="Furtado M.R."/>
            <person name="Wiedmann M."/>
        </authorList>
    </citation>
    <scope>NUCLEOTIDE SEQUENCE [LARGE SCALE GENOMIC DNA]</scope>
    <source>
        <strain evidence="1 2">R8-3404</strain>
    </source>
</reference>
<name>A0A6C8H5W8_SALET</name>
<proteinExistence type="predicted"/>
<dbReference type="Proteomes" id="UP000003915">
    <property type="component" value="Unassembled WGS sequence"/>
</dbReference>
<feature type="non-terminal residue" evidence="1">
    <location>
        <position position="60"/>
    </location>
</feature>
<dbReference type="EMBL" id="AFCV01000435">
    <property type="protein sequence ID" value="EHC93562.1"/>
    <property type="molecule type" value="Genomic_DNA"/>
</dbReference>
<dbReference type="AlphaFoldDB" id="A0A6C8H5W8"/>
<gene>
    <name evidence="1" type="ORF">LTSEUGA_1600</name>
</gene>
<sequence length="60" mass="6573">MIFGPGAEQLQHQKMTKTIDSDARQAIGLTGDQTIAIQAVFFRQPVAPLLRLIVSPRLAL</sequence>
<organism evidence="1 2">
    <name type="scientific">Salmonella enterica subsp. enterica serovar Uganda str. R8-3404</name>
    <dbReference type="NCBI Taxonomy" id="913083"/>
    <lineage>
        <taxon>Bacteria</taxon>
        <taxon>Pseudomonadati</taxon>
        <taxon>Pseudomonadota</taxon>
        <taxon>Gammaproteobacteria</taxon>
        <taxon>Enterobacterales</taxon>
        <taxon>Enterobacteriaceae</taxon>
        <taxon>Salmonella</taxon>
    </lineage>
</organism>
<comment type="caution">
    <text evidence="1">The sequence shown here is derived from an EMBL/GenBank/DDBJ whole genome shotgun (WGS) entry which is preliminary data.</text>
</comment>
<accession>A0A6C8H5W8</accession>
<evidence type="ECO:0000313" key="2">
    <source>
        <dbReference type="Proteomes" id="UP000003915"/>
    </source>
</evidence>